<protein>
    <submittedName>
        <fullName evidence="2">Uncharacterized protein</fullName>
    </submittedName>
</protein>
<gene>
    <name evidence="2" type="ORF">MUK42_12738</name>
</gene>
<reference evidence="2" key="1">
    <citation type="submission" date="2022-05" db="EMBL/GenBank/DDBJ databases">
        <title>The Musa troglodytarum L. genome provides insights into the mechanism of non-climacteric behaviour and enrichment of carotenoids.</title>
        <authorList>
            <person name="Wang J."/>
        </authorList>
    </citation>
    <scope>NUCLEOTIDE SEQUENCE</scope>
    <source>
        <tissue evidence="2">Leaf</tissue>
    </source>
</reference>
<proteinExistence type="predicted"/>
<accession>A0A9E7HXV5</accession>
<dbReference type="AlphaFoldDB" id="A0A9E7HXV5"/>
<evidence type="ECO:0000256" key="1">
    <source>
        <dbReference type="SAM" id="MobiDB-lite"/>
    </source>
</evidence>
<feature type="region of interest" description="Disordered" evidence="1">
    <location>
        <begin position="1"/>
        <end position="24"/>
    </location>
</feature>
<dbReference type="Proteomes" id="UP001055439">
    <property type="component" value="Chromosome 8"/>
</dbReference>
<dbReference type="OrthoDB" id="764194at2759"/>
<sequence>MRKQGVKQKSRQGRKARGRRLSSAGTATGCLQALKHLVATKTATAGNGMLPEGLSMQPSSSTACRQHHCPCSHPHHFCTPLSRLCMLPEAISGSCCAHHITPCQPLLTTSITISLIASTTTWKPHRGLIQGTVSWFLLMVGMC</sequence>
<name>A0A9E7HXV5_9LILI</name>
<keyword evidence="3" id="KW-1185">Reference proteome</keyword>
<organism evidence="2 3">
    <name type="scientific">Musa troglodytarum</name>
    <name type="common">fe'i banana</name>
    <dbReference type="NCBI Taxonomy" id="320322"/>
    <lineage>
        <taxon>Eukaryota</taxon>
        <taxon>Viridiplantae</taxon>
        <taxon>Streptophyta</taxon>
        <taxon>Embryophyta</taxon>
        <taxon>Tracheophyta</taxon>
        <taxon>Spermatophyta</taxon>
        <taxon>Magnoliopsida</taxon>
        <taxon>Liliopsida</taxon>
        <taxon>Zingiberales</taxon>
        <taxon>Musaceae</taxon>
        <taxon>Musa</taxon>
    </lineage>
</organism>
<evidence type="ECO:0000313" key="3">
    <source>
        <dbReference type="Proteomes" id="UP001055439"/>
    </source>
</evidence>
<feature type="compositionally biased region" description="Basic residues" evidence="1">
    <location>
        <begin position="1"/>
        <end position="20"/>
    </location>
</feature>
<dbReference type="EMBL" id="CP097510">
    <property type="protein sequence ID" value="URE41985.1"/>
    <property type="molecule type" value="Genomic_DNA"/>
</dbReference>
<evidence type="ECO:0000313" key="2">
    <source>
        <dbReference type="EMBL" id="URE41985.1"/>
    </source>
</evidence>